<name>A0A8J4H8U3_9PROT</name>
<organism evidence="1">
    <name type="scientific">Acidicaldus sp</name>
    <dbReference type="NCBI Taxonomy" id="1872105"/>
    <lineage>
        <taxon>Bacteria</taxon>
        <taxon>Pseudomonadati</taxon>
        <taxon>Pseudomonadota</taxon>
        <taxon>Alphaproteobacteria</taxon>
        <taxon>Acetobacterales</taxon>
        <taxon>Acetobacteraceae</taxon>
        <taxon>Acidicaldus</taxon>
    </lineage>
</organism>
<sequence length="99" mass="10430">MITDKEGRRITLRRIGALEKLRLFKALGPQLAQNEPYLAIALLAFAVAAIEDVPLPSPANEAQIEMVVQKLGESGLAAVAAAFAATTSSRAAQVDSAKN</sequence>
<evidence type="ECO:0000313" key="1">
    <source>
        <dbReference type="EMBL" id="HGC42489.1"/>
    </source>
</evidence>
<comment type="caution">
    <text evidence="1">The sequence shown here is derived from an EMBL/GenBank/DDBJ whole genome shotgun (WGS) entry which is preliminary data.</text>
</comment>
<dbReference type="EMBL" id="DTQM01000089">
    <property type="protein sequence ID" value="HGC42489.1"/>
    <property type="molecule type" value="Genomic_DNA"/>
</dbReference>
<accession>A0A8J4H8U3</accession>
<protein>
    <submittedName>
        <fullName evidence="1">Uncharacterized protein</fullName>
    </submittedName>
</protein>
<dbReference type="AlphaFoldDB" id="A0A8J4H8U3"/>
<gene>
    <name evidence="1" type="ORF">ENY07_04590</name>
</gene>
<proteinExistence type="predicted"/>
<reference evidence="1" key="1">
    <citation type="journal article" date="2020" name="mSystems">
        <title>Genome- and Community-Level Interaction Insights into Carbon Utilization and Element Cycling Functions of Hydrothermarchaeota in Hydrothermal Sediment.</title>
        <authorList>
            <person name="Zhou Z."/>
            <person name="Liu Y."/>
            <person name="Xu W."/>
            <person name="Pan J."/>
            <person name="Luo Z.H."/>
            <person name="Li M."/>
        </authorList>
    </citation>
    <scope>NUCLEOTIDE SEQUENCE</scope>
    <source>
        <strain evidence="1">SpSt-997</strain>
    </source>
</reference>